<sequence>MEFMFYLSPAGDKDTPALAETSSHLTVSGQAAEEKDIDEEVAADYESFTQTFTCRTSSGDHVCKRLNTQTRGVDPMFSLYPYRGSHFSTVTDFWCYWEELGGTGGHSPVFGEVSLSRAGFDHLADPPRHKVHLPAFTFSESCLPSCVIGRLEWHAGNNAHCESKQRSGTHVWGCRRQSVLQRAMSATALRLAAFTAAQRAVNSADHLKAEANSHHPCSVPAHGKKAFQLLQETSKTEGGNEKMA</sequence>
<keyword evidence="2" id="KW-1185">Reference proteome</keyword>
<dbReference type="Proteomes" id="UP001153269">
    <property type="component" value="Unassembled WGS sequence"/>
</dbReference>
<reference evidence="1" key="1">
    <citation type="submission" date="2020-03" db="EMBL/GenBank/DDBJ databases">
        <authorList>
            <person name="Weist P."/>
        </authorList>
    </citation>
    <scope>NUCLEOTIDE SEQUENCE</scope>
</reference>
<organism evidence="1 2">
    <name type="scientific">Pleuronectes platessa</name>
    <name type="common">European plaice</name>
    <dbReference type="NCBI Taxonomy" id="8262"/>
    <lineage>
        <taxon>Eukaryota</taxon>
        <taxon>Metazoa</taxon>
        <taxon>Chordata</taxon>
        <taxon>Craniata</taxon>
        <taxon>Vertebrata</taxon>
        <taxon>Euteleostomi</taxon>
        <taxon>Actinopterygii</taxon>
        <taxon>Neopterygii</taxon>
        <taxon>Teleostei</taxon>
        <taxon>Neoteleostei</taxon>
        <taxon>Acanthomorphata</taxon>
        <taxon>Carangaria</taxon>
        <taxon>Pleuronectiformes</taxon>
        <taxon>Pleuronectoidei</taxon>
        <taxon>Pleuronectidae</taxon>
        <taxon>Pleuronectes</taxon>
    </lineage>
</organism>
<evidence type="ECO:0000313" key="1">
    <source>
        <dbReference type="EMBL" id="CAB1417791.1"/>
    </source>
</evidence>
<dbReference type="EMBL" id="CADEAL010000285">
    <property type="protein sequence ID" value="CAB1417791.1"/>
    <property type="molecule type" value="Genomic_DNA"/>
</dbReference>
<protein>
    <submittedName>
        <fullName evidence="1">Uncharacterized protein</fullName>
    </submittedName>
</protein>
<comment type="caution">
    <text evidence="1">The sequence shown here is derived from an EMBL/GenBank/DDBJ whole genome shotgun (WGS) entry which is preliminary data.</text>
</comment>
<evidence type="ECO:0000313" key="2">
    <source>
        <dbReference type="Proteomes" id="UP001153269"/>
    </source>
</evidence>
<accession>A0A9N7TSN2</accession>
<proteinExistence type="predicted"/>
<name>A0A9N7TSN2_PLEPL</name>
<gene>
    <name evidence="1" type="ORF">PLEPLA_LOCUS5610</name>
</gene>
<dbReference type="AlphaFoldDB" id="A0A9N7TSN2"/>